<dbReference type="OrthoDB" id="448954at2759"/>
<dbReference type="PROSITE" id="PS50076">
    <property type="entry name" value="DNAJ_2"/>
    <property type="match status" value="1"/>
</dbReference>
<evidence type="ECO:0000313" key="15">
    <source>
        <dbReference type="Ensembl" id="ENSLACP00000001673.1"/>
    </source>
</evidence>
<dbReference type="FunCoup" id="H2ZWA2">
    <property type="interactions" value="1900"/>
</dbReference>
<dbReference type="InParanoid" id="H2ZWA2"/>
<dbReference type="Pfam" id="PF07743">
    <property type="entry name" value="HSCB_C"/>
    <property type="match status" value="1"/>
</dbReference>
<dbReference type="GO" id="GO:0051259">
    <property type="term" value="P:protein complex oligomerization"/>
    <property type="evidence" value="ECO:0007669"/>
    <property type="project" value="InterPro"/>
</dbReference>
<evidence type="ECO:0000256" key="7">
    <source>
        <dbReference type="ARBA" id="ARBA00023128"/>
    </source>
</evidence>
<dbReference type="InterPro" id="IPR036869">
    <property type="entry name" value="J_dom_sf"/>
</dbReference>
<keyword evidence="7" id="KW-0496">Mitochondrion</keyword>
<keyword evidence="5" id="KW-0963">Cytoplasm</keyword>
<comment type="subunit">
    <text evidence="11">Homodimer. Interacts with ISCU (cytoplasmic form); this interaction stabilizes the (Fe-S) clusters on ISCU. Interacts with the CIA complex member CIAO1 (via LYR motif).</text>
</comment>
<reference evidence="15" key="3">
    <citation type="submission" date="2025-09" db="UniProtKB">
        <authorList>
            <consortium name="Ensembl"/>
        </authorList>
    </citation>
    <scope>IDENTIFICATION</scope>
</reference>
<dbReference type="Gene3D" id="1.20.1280.20">
    <property type="entry name" value="HscB, C-terminal domain"/>
    <property type="match status" value="1"/>
</dbReference>
<dbReference type="EMBL" id="AFYH01117214">
    <property type="status" value="NOT_ANNOTATED_CDS"/>
    <property type="molecule type" value="Genomic_DNA"/>
</dbReference>
<dbReference type="Bgee" id="ENSLACG00000001497">
    <property type="expression patterns" value="Expressed in pelvic fin and 6 other cell types or tissues"/>
</dbReference>
<keyword evidence="8" id="KW-0143">Chaperone</keyword>
<dbReference type="SMART" id="SM00271">
    <property type="entry name" value="DnaJ"/>
    <property type="match status" value="1"/>
</dbReference>
<dbReference type="Gene3D" id="1.10.287.110">
    <property type="entry name" value="DnaJ domain"/>
    <property type="match status" value="1"/>
</dbReference>
<dbReference type="GO" id="GO:0051087">
    <property type="term" value="F:protein-folding chaperone binding"/>
    <property type="evidence" value="ECO:0007669"/>
    <property type="project" value="InterPro"/>
</dbReference>
<evidence type="ECO:0000256" key="11">
    <source>
        <dbReference type="ARBA" id="ARBA00065241"/>
    </source>
</evidence>
<evidence type="ECO:0000256" key="2">
    <source>
        <dbReference type="ARBA" id="ARBA00004496"/>
    </source>
</evidence>
<gene>
    <name evidence="15" type="primary">HSCB</name>
</gene>
<dbReference type="KEGG" id="lcm:102362946"/>
<dbReference type="HOGENOM" id="CLU_068529_0_2_1"/>
<dbReference type="GeneID" id="102362946"/>
<evidence type="ECO:0000256" key="3">
    <source>
        <dbReference type="ARBA" id="ARBA00005151"/>
    </source>
</evidence>
<dbReference type="InterPro" id="IPR001623">
    <property type="entry name" value="DnaJ_domain"/>
</dbReference>
<dbReference type="FunFam" id="1.20.1280.20:FF:000002">
    <property type="entry name" value="HscB mitochondrial iron-sulfur cluster co-chaperone"/>
    <property type="match status" value="1"/>
</dbReference>
<name>H2ZWA2_LATCH</name>
<dbReference type="GeneTree" id="ENSGT00390000008206"/>
<dbReference type="PANTHER" id="PTHR14021:SF15">
    <property type="entry name" value="IRON-SULFUR CLUSTER CO-CHAPERONE PROTEIN HSCB"/>
    <property type="match status" value="1"/>
</dbReference>
<dbReference type="Ensembl" id="ENSLACT00000001686.1">
    <property type="protein sequence ID" value="ENSLACP00000001673.1"/>
    <property type="gene ID" value="ENSLACG00000001497.1"/>
</dbReference>
<accession>H2ZWA2</accession>
<dbReference type="SUPFAM" id="SSF47144">
    <property type="entry name" value="HSC20 (HSCB), C-terminal oligomerisation domain"/>
    <property type="match status" value="1"/>
</dbReference>
<evidence type="ECO:0000256" key="13">
    <source>
        <dbReference type="ARBA" id="ARBA00073563"/>
    </source>
</evidence>
<evidence type="ECO:0000256" key="4">
    <source>
        <dbReference type="ARBA" id="ARBA00010476"/>
    </source>
</evidence>
<evidence type="ECO:0000256" key="6">
    <source>
        <dbReference type="ARBA" id="ARBA00022723"/>
    </source>
</evidence>
<comment type="subcellular location">
    <subcellularLocation>
        <location evidence="2">Cytoplasm</location>
    </subcellularLocation>
    <subcellularLocation>
        <location evidence="1">Mitochondrion</location>
    </subcellularLocation>
</comment>
<dbReference type="AlphaFoldDB" id="H2ZWA2"/>
<dbReference type="STRING" id="7897.ENSLACP00000001673"/>
<dbReference type="GO" id="GO:0046872">
    <property type="term" value="F:metal ion binding"/>
    <property type="evidence" value="ECO:0007669"/>
    <property type="project" value="UniProtKB-KW"/>
</dbReference>
<dbReference type="GO" id="GO:0001671">
    <property type="term" value="F:ATPase activator activity"/>
    <property type="evidence" value="ECO:0007669"/>
    <property type="project" value="InterPro"/>
</dbReference>
<organism evidence="15 16">
    <name type="scientific">Latimeria chalumnae</name>
    <name type="common">Coelacanth</name>
    <dbReference type="NCBI Taxonomy" id="7897"/>
    <lineage>
        <taxon>Eukaryota</taxon>
        <taxon>Metazoa</taxon>
        <taxon>Chordata</taxon>
        <taxon>Craniata</taxon>
        <taxon>Vertebrata</taxon>
        <taxon>Euteleostomi</taxon>
        <taxon>Coelacanthiformes</taxon>
        <taxon>Coelacanthidae</taxon>
        <taxon>Latimeria</taxon>
    </lineage>
</organism>
<reference evidence="16" key="1">
    <citation type="submission" date="2011-08" db="EMBL/GenBank/DDBJ databases">
        <title>The draft genome of Latimeria chalumnae.</title>
        <authorList>
            <person name="Di Palma F."/>
            <person name="Alfoldi J."/>
            <person name="Johnson J."/>
            <person name="Berlin A."/>
            <person name="Gnerre S."/>
            <person name="Jaffe D."/>
            <person name="MacCallum I."/>
            <person name="Young S."/>
            <person name="Walker B.J."/>
            <person name="Lander E."/>
            <person name="Lindblad-Toh K."/>
        </authorList>
    </citation>
    <scope>NUCLEOTIDE SEQUENCE [LARGE SCALE GENOMIC DNA]</scope>
    <source>
        <strain evidence="16">Wild caught</strain>
    </source>
</reference>
<dbReference type="GO" id="GO:0005739">
    <property type="term" value="C:mitochondrion"/>
    <property type="evidence" value="ECO:0007669"/>
    <property type="project" value="UniProtKB-SubCell"/>
</dbReference>
<proteinExistence type="inferred from homology"/>
<comment type="similarity">
    <text evidence="4">Belongs to the HscB family.</text>
</comment>
<evidence type="ECO:0000256" key="1">
    <source>
        <dbReference type="ARBA" id="ARBA00004173"/>
    </source>
</evidence>
<keyword evidence="6" id="KW-0479">Metal-binding</keyword>
<dbReference type="CTD" id="150274"/>
<protein>
    <recommendedName>
        <fullName evidence="13">Iron-sulfur cluster co-chaperone protein HscB</fullName>
    </recommendedName>
</protein>
<evidence type="ECO:0000256" key="10">
    <source>
        <dbReference type="ARBA" id="ARBA00058496"/>
    </source>
</evidence>
<evidence type="ECO:0000256" key="8">
    <source>
        <dbReference type="ARBA" id="ARBA00023186"/>
    </source>
</evidence>
<dbReference type="GO" id="GO:0044571">
    <property type="term" value="P:[2Fe-2S] cluster assembly"/>
    <property type="evidence" value="ECO:0007669"/>
    <property type="project" value="InterPro"/>
</dbReference>
<dbReference type="PANTHER" id="PTHR14021">
    <property type="entry name" value="IRON-SULFUR CLUSTER CO-CHAPERONE PROTEIN HSCB"/>
    <property type="match status" value="1"/>
</dbReference>
<evidence type="ECO:0000256" key="12">
    <source>
        <dbReference type="ARBA" id="ARBA00065697"/>
    </source>
</evidence>
<reference evidence="15" key="2">
    <citation type="submission" date="2025-08" db="UniProtKB">
        <authorList>
            <consortium name="Ensembl"/>
        </authorList>
    </citation>
    <scope>IDENTIFICATION</scope>
</reference>
<feature type="domain" description="J" evidence="14">
    <location>
        <begin position="94"/>
        <end position="166"/>
    </location>
</feature>
<comment type="function">
    <text evidence="9">Acts as a co-chaperone in iron-sulfur cluster assembly in mitochondria. Required for incorporation of iron-sulfur clusters into SDHB, the iron-sulfur protein subunit of succinate dehydrogenase that is involved in complex II of the mitochondrial electron transport chain. Recruited to SDHB by interaction with SDHAF1 which first binds SDHB and then recruits the iron-sulfur transfer complex formed by HSC20, HSPA9 and ISCU through direct binding to HSC20. Plays an essential role in hematopoiesis.</text>
</comment>
<dbReference type="OMA" id="LMFIERF"/>
<dbReference type="RefSeq" id="XP_006001117.1">
    <property type="nucleotide sequence ID" value="XM_006001055.3"/>
</dbReference>
<dbReference type="NCBIfam" id="TIGR00714">
    <property type="entry name" value="hscB"/>
    <property type="match status" value="1"/>
</dbReference>
<sequence length="257" mass="28769">MFLFFRGTRRFVSHSAQLCGAQTGRRSSQRAAWGPGPSRKGLLAARGRLGARCASSEPPACWKCRWSGTRDGGPEPQFFCPACGALQPPDESRSYFHVLGCEKSFSVDVPKLQQNYKSLQRSLHPDHFSQKSQTERDLSEEQSALVNHAYRILLKPLSRGLYMLDLEGLALEEGTGTEMEFGFLSEVMKINENLSEAQTQAEIREIGNFVGAKLEELIEDVGEAFEQGDLKKARDCLAQMKYFSNILDKVKERQVPS</sequence>
<evidence type="ECO:0000256" key="9">
    <source>
        <dbReference type="ARBA" id="ARBA00054586"/>
    </source>
</evidence>
<dbReference type="eggNOG" id="KOG3192">
    <property type="taxonomic scope" value="Eukaryota"/>
</dbReference>
<dbReference type="InterPro" id="IPR036386">
    <property type="entry name" value="HscB_C_sf"/>
</dbReference>
<comment type="subunit">
    <text evidence="12">Interacts with ISCU and HSPA9 to form an iron-sulfur transfer complex. Interacts with SDHAF1 (via the first LYR motif); the interaction recruits the iron-sulfur transfer complex composed of HSC20, HSPA9 and ISCU and mediates the incorporation of iron-sulfur clusters into SDHB which also interacts with HSC20. Interacts with the cytoplasmic form of ISCU and with CIA complex member CIAO1 (via LYR motif).</text>
</comment>
<comment type="function">
    <text evidence="10">Acts as a co-chaperone in iron-sulfur cluster assembly in the cytoplasm. Also mediates complex formation between components of the cytosolic iron-sulfur biogenesis pathway and the CIA targeting complex composed of CIAO1, DIPK1B/FAM69B and MMS19 by binding directly to the scaffold protein ISCU and to CIAO1. This facilitates iron-sulfur cluster insertion into a number of cytoplasmic and nuclear proteins including POLD1, ELP3, DPYD and PPAT.</text>
</comment>
<dbReference type="EMBL" id="AFYH01117215">
    <property type="status" value="NOT_ANNOTATED_CDS"/>
    <property type="molecule type" value="Genomic_DNA"/>
</dbReference>
<dbReference type="FunFam" id="1.10.287.110:FF:000042">
    <property type="entry name" value="Iron-sulfur cluster co-chaperone protein HscB, mitochondrial"/>
    <property type="match status" value="1"/>
</dbReference>
<dbReference type="InterPro" id="IPR009073">
    <property type="entry name" value="HscB_oligo_C"/>
</dbReference>
<evidence type="ECO:0000313" key="16">
    <source>
        <dbReference type="Proteomes" id="UP000008672"/>
    </source>
</evidence>
<comment type="pathway">
    <text evidence="3">Cofactor biosynthesis; iron-sulfur cluster biosynthesis.</text>
</comment>
<dbReference type="SUPFAM" id="SSF46565">
    <property type="entry name" value="Chaperone J-domain"/>
    <property type="match status" value="1"/>
</dbReference>
<dbReference type="Proteomes" id="UP000008672">
    <property type="component" value="Unassembled WGS sequence"/>
</dbReference>
<dbReference type="InterPro" id="IPR004640">
    <property type="entry name" value="HscB"/>
</dbReference>
<evidence type="ECO:0000256" key="5">
    <source>
        <dbReference type="ARBA" id="ARBA00022490"/>
    </source>
</evidence>
<evidence type="ECO:0000259" key="14">
    <source>
        <dbReference type="PROSITE" id="PS50076"/>
    </source>
</evidence>
<keyword evidence="16" id="KW-1185">Reference proteome</keyword>